<dbReference type="Gene3D" id="1.20.58.480">
    <property type="match status" value="1"/>
</dbReference>
<keyword evidence="6" id="KW-0560">Oxidoreductase</keyword>
<keyword evidence="4" id="KW-0479">Metal-binding</keyword>
<proteinExistence type="inferred from homology"/>
<feature type="compositionally biased region" description="Polar residues" evidence="9">
    <location>
        <begin position="1477"/>
        <end position="1486"/>
    </location>
</feature>
<dbReference type="PROSITE" id="PS50255">
    <property type="entry name" value="CYTOCHROME_B5_2"/>
    <property type="match status" value="1"/>
</dbReference>
<comment type="cofactor">
    <cofactor evidence="1">
        <name>FAD</name>
        <dbReference type="ChEBI" id="CHEBI:57692"/>
    </cofactor>
</comment>
<evidence type="ECO:0000259" key="10">
    <source>
        <dbReference type="PROSITE" id="PS50255"/>
    </source>
</evidence>
<reference evidence="11" key="1">
    <citation type="journal article" date="2020" name="Stud. Mycol.">
        <title>101 Dothideomycetes genomes: a test case for predicting lifestyles and emergence of pathogens.</title>
        <authorList>
            <person name="Haridas S."/>
            <person name="Albert R."/>
            <person name="Binder M."/>
            <person name="Bloem J."/>
            <person name="Labutti K."/>
            <person name="Salamov A."/>
            <person name="Andreopoulos B."/>
            <person name="Baker S."/>
            <person name="Barry K."/>
            <person name="Bills G."/>
            <person name="Bluhm B."/>
            <person name="Cannon C."/>
            <person name="Castanera R."/>
            <person name="Culley D."/>
            <person name="Daum C."/>
            <person name="Ezra D."/>
            <person name="Gonzalez J."/>
            <person name="Henrissat B."/>
            <person name="Kuo A."/>
            <person name="Liang C."/>
            <person name="Lipzen A."/>
            <person name="Lutzoni F."/>
            <person name="Magnuson J."/>
            <person name="Mondo S."/>
            <person name="Nolan M."/>
            <person name="Ohm R."/>
            <person name="Pangilinan J."/>
            <person name="Park H.-J."/>
            <person name="Ramirez L."/>
            <person name="Alfaro M."/>
            <person name="Sun H."/>
            <person name="Tritt A."/>
            <person name="Yoshinaga Y."/>
            <person name="Zwiers L.-H."/>
            <person name="Turgeon B."/>
            <person name="Goodwin S."/>
            <person name="Spatafora J."/>
            <person name="Crous P."/>
            <person name="Grigoriev I."/>
        </authorList>
    </citation>
    <scope>NUCLEOTIDE SEQUENCE</scope>
    <source>
        <strain evidence="11">CBS 675.92</strain>
    </source>
</reference>
<feature type="compositionally biased region" description="Low complexity" evidence="9">
    <location>
        <begin position="1440"/>
        <end position="1460"/>
    </location>
</feature>
<evidence type="ECO:0000256" key="6">
    <source>
        <dbReference type="ARBA" id="ARBA00023002"/>
    </source>
</evidence>
<evidence type="ECO:0000256" key="8">
    <source>
        <dbReference type="ARBA" id="ARBA00023797"/>
    </source>
</evidence>
<dbReference type="GO" id="GO:0019441">
    <property type="term" value="P:L-tryptophan catabolic process to kynurenine"/>
    <property type="evidence" value="ECO:0007669"/>
    <property type="project" value="InterPro"/>
</dbReference>
<evidence type="ECO:0000256" key="2">
    <source>
        <dbReference type="ARBA" id="ARBA00007119"/>
    </source>
</evidence>
<dbReference type="GO" id="GO:0020037">
    <property type="term" value="F:heme binding"/>
    <property type="evidence" value="ECO:0007669"/>
    <property type="project" value="InterPro"/>
</dbReference>
<dbReference type="InterPro" id="IPR003097">
    <property type="entry name" value="CysJ-like_FAD-binding"/>
</dbReference>
<feature type="compositionally biased region" description="Polar residues" evidence="9">
    <location>
        <begin position="1538"/>
        <end position="1557"/>
    </location>
</feature>
<feature type="region of interest" description="Disordered" evidence="9">
    <location>
        <begin position="1504"/>
        <end position="1573"/>
    </location>
</feature>
<evidence type="ECO:0000313" key="11">
    <source>
        <dbReference type="EMBL" id="KAF1955922.1"/>
    </source>
</evidence>
<dbReference type="InterPro" id="IPR001433">
    <property type="entry name" value="OxRdtase_FAD/NAD-bd"/>
</dbReference>
<dbReference type="GO" id="GO:0016702">
    <property type="term" value="F:oxidoreductase activity, acting on single donors with incorporation of molecular oxygen, incorporation of two atoms of oxygen"/>
    <property type="evidence" value="ECO:0007669"/>
    <property type="project" value="UniProtKB-ARBA"/>
</dbReference>
<dbReference type="InterPro" id="IPR039261">
    <property type="entry name" value="FNR_nucleotide-bd"/>
</dbReference>
<dbReference type="Gene3D" id="3.40.50.80">
    <property type="entry name" value="Nucleotide-binding domain of ferredoxin-NADP reductase (FNR) module"/>
    <property type="match status" value="1"/>
</dbReference>
<dbReference type="InterPro" id="IPR001199">
    <property type="entry name" value="Cyt_B5-like_heme/steroid-bd"/>
</dbReference>
<evidence type="ECO:0000313" key="12">
    <source>
        <dbReference type="Proteomes" id="UP000800035"/>
    </source>
</evidence>
<comment type="similarity">
    <text evidence="2">Belongs to the indoleamine 2,3-dioxygenase family.</text>
</comment>
<dbReference type="SMART" id="SM01117">
    <property type="entry name" value="Cyt-b5"/>
    <property type="match status" value="1"/>
</dbReference>
<dbReference type="InterPro" id="IPR017938">
    <property type="entry name" value="Riboflavin_synthase-like_b-brl"/>
</dbReference>
<name>A0A6A5TW99_9PLEO</name>
<dbReference type="Pfam" id="PF01231">
    <property type="entry name" value="IDO"/>
    <property type="match status" value="1"/>
</dbReference>
<feature type="region of interest" description="Disordered" evidence="9">
    <location>
        <begin position="1436"/>
        <end position="1491"/>
    </location>
</feature>
<keyword evidence="7" id="KW-0408">Iron</keyword>
<dbReference type="Gene3D" id="2.40.30.10">
    <property type="entry name" value="Translation factors"/>
    <property type="match status" value="1"/>
</dbReference>
<dbReference type="SUPFAM" id="SSF140959">
    <property type="entry name" value="Indolic compounds 2,3-dioxygenase-like"/>
    <property type="match status" value="1"/>
</dbReference>
<evidence type="ECO:0000256" key="7">
    <source>
        <dbReference type="ARBA" id="ARBA00023004"/>
    </source>
</evidence>
<dbReference type="PANTHER" id="PTHR19384">
    <property type="entry name" value="NITRIC OXIDE SYNTHASE-RELATED"/>
    <property type="match status" value="1"/>
</dbReference>
<dbReference type="Pfam" id="PF00173">
    <property type="entry name" value="Cyt-b5"/>
    <property type="match status" value="1"/>
</dbReference>
<dbReference type="PRINTS" id="PR00371">
    <property type="entry name" value="FPNCR"/>
</dbReference>
<evidence type="ECO:0000256" key="4">
    <source>
        <dbReference type="ARBA" id="ARBA00022723"/>
    </source>
</evidence>
<dbReference type="SUPFAM" id="SSF55856">
    <property type="entry name" value="Cytochrome b5-like heme/steroid binding domain"/>
    <property type="match status" value="1"/>
</dbReference>
<dbReference type="OrthoDB" id="260519at2759"/>
<dbReference type="PANTHER" id="PTHR19384:SF17">
    <property type="entry name" value="NADPH--CYTOCHROME P450 REDUCTASE"/>
    <property type="match status" value="1"/>
</dbReference>
<dbReference type="GO" id="GO:0046872">
    <property type="term" value="F:metal ion binding"/>
    <property type="evidence" value="ECO:0007669"/>
    <property type="project" value="UniProtKB-KW"/>
</dbReference>
<dbReference type="EC" id="1.6.2.4" evidence="8"/>
<organism evidence="11 12">
    <name type="scientific">Byssothecium circinans</name>
    <dbReference type="NCBI Taxonomy" id="147558"/>
    <lineage>
        <taxon>Eukaryota</taxon>
        <taxon>Fungi</taxon>
        <taxon>Dikarya</taxon>
        <taxon>Ascomycota</taxon>
        <taxon>Pezizomycotina</taxon>
        <taxon>Dothideomycetes</taxon>
        <taxon>Pleosporomycetidae</taxon>
        <taxon>Pleosporales</taxon>
        <taxon>Massarineae</taxon>
        <taxon>Massarinaceae</taxon>
        <taxon>Byssothecium</taxon>
    </lineage>
</organism>
<keyword evidence="5" id="KW-0274">FAD</keyword>
<evidence type="ECO:0000256" key="1">
    <source>
        <dbReference type="ARBA" id="ARBA00001974"/>
    </source>
</evidence>
<evidence type="ECO:0000256" key="9">
    <source>
        <dbReference type="SAM" id="MobiDB-lite"/>
    </source>
</evidence>
<dbReference type="Proteomes" id="UP000800035">
    <property type="component" value="Unassembled WGS sequence"/>
</dbReference>
<dbReference type="PRINTS" id="PR00363">
    <property type="entry name" value="CYTOCHROMEB5"/>
</dbReference>
<dbReference type="SUPFAM" id="SSF63380">
    <property type="entry name" value="Riboflavin synthase domain-like"/>
    <property type="match status" value="1"/>
</dbReference>
<dbReference type="SUPFAM" id="SSF52343">
    <property type="entry name" value="Ferredoxin reductase-like, C-terminal NADP-linked domain"/>
    <property type="match status" value="1"/>
</dbReference>
<dbReference type="InterPro" id="IPR018247">
    <property type="entry name" value="EF_Hand_1_Ca_BS"/>
</dbReference>
<dbReference type="InterPro" id="IPR000898">
    <property type="entry name" value="Indolamine_dOase"/>
</dbReference>
<accession>A0A6A5TW99</accession>
<dbReference type="InterPro" id="IPR037217">
    <property type="entry name" value="Trp/Indoleamine_2_3_dOase-like"/>
</dbReference>
<evidence type="ECO:0000256" key="5">
    <source>
        <dbReference type="ARBA" id="ARBA00022827"/>
    </source>
</evidence>
<sequence length="1597" mass="176153">MKMSSRLSERCPMSGSAAAGGVCPVGGSVAGSKRSTQMGPRGCTFSGFAQPGDVHAAFGIPPNADVEEFLRTRERKAINELLYSNVPSMDDIKEIQNAKGVKSLDKLNVDERDLLAVALGAPARQVILRAEEIGPVTGWRDGYLSTEYGFQPPDTSEAPGALRNSPGRVWMDLCERMPGCIARGRVRESVAALPIVDGTAQVIPDKALWAALVSLGMLCSIYRYEERHDGNEGINVATKSLKLDGVPMSDDLGDEVKNIPRSIGLPYVQICIRMGRTIPHLTFFDQSSFNVDYIDPQSKYPYVGRFDNTKLRWGMFGDSAETAFLKGCADTSASFQHGPDAIAACQEHVMNRNNDGLLRELIRLKEVLERMPAAFNTISPNDRSGENYVSPAEWVRWAKFSAPLSKRCPATSGLQFPPYLVMDAFLGRKKYDSFLGAEGVHLRAWLPSNLRAFIASIEYHYRVPEYVQASGDPRLIGVMNGVVEAYTGERGFMGAHRYKVFGLLECAAKSGRTETNGASGAADGMRPWEETHKQFSEAMKERLEPFRGNHDIEPNQMRGTFEECRYRGRILNRNFVDSDPKRSIAMVTLDIQESGITFQPGDRLAVMPMNNWTECAKVAAALGLDSMLEDPVMLNKTWSRYADHVASVSHSSRPQLTVIDILRKGHLAPITKELATKIHTMLRASSNTVLQVLTTDEWPVRASLGDILQAAVSDTSSRVWDQAFDLSGNLSWLADLIPVEVPRTYSISTYADELLPSTVDLTISRSEFNLCSTFSGNQKIVRNGISSGFLNPPVAEEMDALDDEELLIGVSRPFSFQLPFDDTSPVALFAGGSGIAPFRSFWQARCGRSWGKTSLYLGVQSREKFCYEAELRQYVNEGLMEVHTAFSRDSRGLVYDPISRDLIEKEITPRYIDGLIVEQGQSICDLVMSKKQGGIGGYLYVCGSVGVFDSVMSGIRKALYNHRSPTMESAETILNVAFAERRFMLDVFMTPKPLPCNQPTIPLSRLAMHTGHTPNSNVWIGVHGKVYDVTDFCAMHPGGTNIIKSNGGVDCTKSFDLLAHTNNPEVSSLLTKYYIGEMTPKPAYQSEELGMLYDLWKSYLRVSTEQVVASNFEVGMIMESSLVWFQGDLFNMGGVRRFYHYQSRLLQGGFSALFGAKLQELYLKISFTLANASSGASKLPDVLGIIARAKGSTEAVTASNEISQIGQFTCNSESARHHEKGIIAYSQRSVQYDMEFLEAIRDEACAGMDAFDSIMDLGAESETQRIAALSTFLMQVLERMANRLEGFYAKLARYSVFQPEMERNPARSRWNILKRKIWDGSFFILTRNSSMPSDTFLQKHEPQGGVDFDQVISQIEMNLSNNPSTSTPRNMGLNAQHAARAMNTPSGAPAYEHHNQANALKAMSTFMDNNKRAIRRLSKIPQAINLDQLMQTYGSLPQASNSLPTPPSSRSTSRSPSLHSFSRKPMSRRNTHEDSGHQLSDLSVPNTPAHVSPAATMSALMTKMNSRPKTSNPGSNPPSPPQSASGLMPMNDRIRSMHTFTNNTNQRPGLPPTSSGENGAVHSRARSVSSTGSLRSFRLQASAMAGGMSRRSGVNGF</sequence>
<dbReference type="Pfam" id="PF00667">
    <property type="entry name" value="FAD_binding_1"/>
    <property type="match status" value="1"/>
</dbReference>
<dbReference type="GO" id="GO:0003958">
    <property type="term" value="F:NADPH-hemoprotein reductase activity"/>
    <property type="evidence" value="ECO:0007669"/>
    <property type="project" value="UniProtKB-EC"/>
</dbReference>
<dbReference type="GO" id="GO:0005829">
    <property type="term" value="C:cytosol"/>
    <property type="evidence" value="ECO:0007669"/>
    <property type="project" value="TreeGrafter"/>
</dbReference>
<gene>
    <name evidence="11" type="ORF">CC80DRAFT_446876</name>
</gene>
<dbReference type="Pfam" id="PF00175">
    <property type="entry name" value="NAD_binding_1"/>
    <property type="match status" value="1"/>
</dbReference>
<evidence type="ECO:0000256" key="3">
    <source>
        <dbReference type="ARBA" id="ARBA00022630"/>
    </source>
</evidence>
<keyword evidence="12" id="KW-1185">Reference proteome</keyword>
<dbReference type="Gene3D" id="3.10.120.10">
    <property type="entry name" value="Cytochrome b5-like heme/steroid binding domain"/>
    <property type="match status" value="1"/>
</dbReference>
<feature type="domain" description="Cytochrome b5 heme-binding" evidence="10">
    <location>
        <begin position="998"/>
        <end position="1079"/>
    </location>
</feature>
<dbReference type="GO" id="GO:0050660">
    <property type="term" value="F:flavin adenine dinucleotide binding"/>
    <property type="evidence" value="ECO:0007669"/>
    <property type="project" value="TreeGrafter"/>
</dbReference>
<dbReference type="PROSITE" id="PS00018">
    <property type="entry name" value="EF_HAND_1"/>
    <property type="match status" value="1"/>
</dbReference>
<dbReference type="Gene3D" id="1.20.990.10">
    <property type="entry name" value="NADPH-cytochrome p450 Reductase, Chain A, domain 3"/>
    <property type="match status" value="1"/>
</dbReference>
<dbReference type="InterPro" id="IPR036400">
    <property type="entry name" value="Cyt_B5-like_heme/steroid_sf"/>
</dbReference>
<keyword evidence="3" id="KW-0285">Flavoprotein</keyword>
<dbReference type="EMBL" id="ML976993">
    <property type="protein sequence ID" value="KAF1955922.1"/>
    <property type="molecule type" value="Genomic_DNA"/>
</dbReference>
<protein>
    <recommendedName>
        <fullName evidence="8">NADPH--hemoprotein reductase</fullName>
        <ecNumber evidence="8">1.6.2.4</ecNumber>
    </recommendedName>
</protein>
<dbReference type="InterPro" id="IPR023173">
    <property type="entry name" value="NADPH_Cyt_P450_Rdtase_alpha"/>
</dbReference>
<dbReference type="GO" id="GO:0010181">
    <property type="term" value="F:FMN binding"/>
    <property type="evidence" value="ECO:0007669"/>
    <property type="project" value="TreeGrafter"/>
</dbReference>
<dbReference type="InterPro" id="IPR001709">
    <property type="entry name" value="Flavoprot_Pyr_Nucl_cyt_Rdtase"/>
</dbReference>